<reference evidence="1" key="1">
    <citation type="submission" date="2021-01" db="EMBL/GenBank/DDBJ databases">
        <authorList>
            <person name="Corre E."/>
            <person name="Pelletier E."/>
            <person name="Niang G."/>
            <person name="Scheremetjew M."/>
            <person name="Finn R."/>
            <person name="Kale V."/>
            <person name="Holt S."/>
            <person name="Cochrane G."/>
            <person name="Meng A."/>
            <person name="Brown T."/>
            <person name="Cohen L."/>
        </authorList>
    </citation>
    <scope>NUCLEOTIDE SEQUENCE</scope>
    <source>
        <strain evidence="1">CCMP645</strain>
    </source>
</reference>
<evidence type="ECO:0000313" key="1">
    <source>
        <dbReference type="EMBL" id="CAE0781305.1"/>
    </source>
</evidence>
<proteinExistence type="predicted"/>
<accession>A0A7S4BYK7</accession>
<dbReference type="EMBL" id="HBIZ01053094">
    <property type="protein sequence ID" value="CAE0781305.1"/>
    <property type="molecule type" value="Transcribed_RNA"/>
</dbReference>
<organism evidence="1">
    <name type="scientific">Chrysotila carterae</name>
    <name type="common">Marine alga</name>
    <name type="synonym">Syracosphaera carterae</name>
    <dbReference type="NCBI Taxonomy" id="13221"/>
    <lineage>
        <taxon>Eukaryota</taxon>
        <taxon>Haptista</taxon>
        <taxon>Haptophyta</taxon>
        <taxon>Prymnesiophyceae</taxon>
        <taxon>Isochrysidales</taxon>
        <taxon>Isochrysidaceae</taxon>
        <taxon>Chrysotila</taxon>
    </lineage>
</organism>
<dbReference type="PANTHER" id="PTHR43796:SF2">
    <property type="entry name" value="CARBOXYNORSPERMIDINE SYNTHASE"/>
    <property type="match status" value="1"/>
</dbReference>
<sequence length="125" mass="13805">MDGRNYLFGGMKALPASLLSNRAAMQNFALFSEPIIRLVDKLVGATNAMRVDATRTDETGKKRTVTLRVAHDDLEQCVGLATAAFALELFRKTVPAGVWYPAELQSKARSSILDRVKEGAFVWEM</sequence>
<gene>
    <name evidence="1" type="ORF">PCAR00345_LOCUS33969</name>
</gene>
<name>A0A7S4BYK7_CHRCT</name>
<dbReference type="PANTHER" id="PTHR43796">
    <property type="entry name" value="CARBOXYNORSPERMIDINE SYNTHASE"/>
    <property type="match status" value="1"/>
</dbReference>
<dbReference type="AlphaFoldDB" id="A0A7S4BYK7"/>
<protein>
    <submittedName>
        <fullName evidence="1">Uncharacterized protein</fullName>
    </submittedName>
</protein>